<sequence>MFRDLNGQKIVNLSFNPWDCYSCYLNNLHNFIDNQHMQCVERVACHVPKEQRGYHVGSIAWREDECRPLDYSRVYAVPAILCIMLAAMLVYGAYKSGWYFMYVFLYLKVGIQGYRRNRNVENYAWDGFVSYHASDSDWDHGVLLLKLESLPLKFLLCYAERDFILGIPITENICRVISQSRVSLFVLSPAFCRSRWCMFELSLAQHRLSNSERHDGLIFVKKEHIHECEMSNMLLFLTKSRTYIEVPPSNVIERRNNLFCLQFEAALSDITLTVSY</sequence>
<name>A0A9J6HCQ5_HAELO</name>
<protein>
    <recommendedName>
        <fullName evidence="7">TIR domain-containing protein</fullName>
    </recommendedName>
</protein>
<evidence type="ECO:0000256" key="1">
    <source>
        <dbReference type="ARBA" id="ARBA00004167"/>
    </source>
</evidence>
<dbReference type="GO" id="GO:0038023">
    <property type="term" value="F:signaling receptor activity"/>
    <property type="evidence" value="ECO:0007669"/>
    <property type="project" value="TreeGrafter"/>
</dbReference>
<dbReference type="InterPro" id="IPR000157">
    <property type="entry name" value="TIR_dom"/>
</dbReference>
<dbReference type="InterPro" id="IPR032675">
    <property type="entry name" value="LRR_dom_sf"/>
</dbReference>
<feature type="transmembrane region" description="Helical" evidence="6">
    <location>
        <begin position="97"/>
        <end position="114"/>
    </location>
</feature>
<dbReference type="Gene3D" id="3.80.10.10">
    <property type="entry name" value="Ribonuclease Inhibitor"/>
    <property type="match status" value="1"/>
</dbReference>
<evidence type="ECO:0000256" key="4">
    <source>
        <dbReference type="ARBA" id="ARBA00022989"/>
    </source>
</evidence>
<dbReference type="PANTHER" id="PTHR24365">
    <property type="entry name" value="TOLL-LIKE RECEPTOR"/>
    <property type="match status" value="1"/>
</dbReference>
<keyword evidence="9" id="KW-1185">Reference proteome</keyword>
<reference evidence="8 9" key="1">
    <citation type="journal article" date="2020" name="Cell">
        <title>Large-Scale Comparative Analyses of Tick Genomes Elucidate Their Genetic Diversity and Vector Capacities.</title>
        <authorList>
            <consortium name="Tick Genome and Microbiome Consortium (TIGMIC)"/>
            <person name="Jia N."/>
            <person name="Wang J."/>
            <person name="Shi W."/>
            <person name="Du L."/>
            <person name="Sun Y."/>
            <person name="Zhan W."/>
            <person name="Jiang J.F."/>
            <person name="Wang Q."/>
            <person name="Zhang B."/>
            <person name="Ji P."/>
            <person name="Bell-Sakyi L."/>
            <person name="Cui X.M."/>
            <person name="Yuan T.T."/>
            <person name="Jiang B.G."/>
            <person name="Yang W.F."/>
            <person name="Lam T.T."/>
            <person name="Chang Q.C."/>
            <person name="Ding S.J."/>
            <person name="Wang X.J."/>
            <person name="Zhu J.G."/>
            <person name="Ruan X.D."/>
            <person name="Zhao L."/>
            <person name="Wei J.T."/>
            <person name="Ye R.Z."/>
            <person name="Que T.C."/>
            <person name="Du C.H."/>
            <person name="Zhou Y.H."/>
            <person name="Cheng J.X."/>
            <person name="Dai P.F."/>
            <person name="Guo W.B."/>
            <person name="Han X.H."/>
            <person name="Huang E.J."/>
            <person name="Li L.F."/>
            <person name="Wei W."/>
            <person name="Gao Y.C."/>
            <person name="Liu J.Z."/>
            <person name="Shao H.Z."/>
            <person name="Wang X."/>
            <person name="Wang C.C."/>
            <person name="Yang T.C."/>
            <person name="Huo Q.B."/>
            <person name="Li W."/>
            <person name="Chen H.Y."/>
            <person name="Chen S.E."/>
            <person name="Zhou L.G."/>
            <person name="Ni X.B."/>
            <person name="Tian J.H."/>
            <person name="Sheng Y."/>
            <person name="Liu T."/>
            <person name="Pan Y.S."/>
            <person name="Xia L.Y."/>
            <person name="Li J."/>
            <person name="Zhao F."/>
            <person name="Cao W.C."/>
        </authorList>
    </citation>
    <scope>NUCLEOTIDE SEQUENCE [LARGE SCALE GENOMIC DNA]</scope>
    <source>
        <strain evidence="8">HaeL-2018</strain>
    </source>
</reference>
<evidence type="ECO:0000259" key="7">
    <source>
        <dbReference type="PROSITE" id="PS50104"/>
    </source>
</evidence>
<evidence type="ECO:0000313" key="9">
    <source>
        <dbReference type="Proteomes" id="UP000821853"/>
    </source>
</evidence>
<proteinExistence type="predicted"/>
<keyword evidence="5 6" id="KW-0472">Membrane</keyword>
<dbReference type="Proteomes" id="UP000821853">
    <property type="component" value="Unassembled WGS sequence"/>
</dbReference>
<accession>A0A9J6HCQ5</accession>
<dbReference type="OrthoDB" id="10037120at2759"/>
<dbReference type="Pfam" id="PF01582">
    <property type="entry name" value="TIR"/>
    <property type="match status" value="1"/>
</dbReference>
<dbReference type="InterPro" id="IPR035897">
    <property type="entry name" value="Toll_tir_struct_dom_sf"/>
</dbReference>
<evidence type="ECO:0000256" key="5">
    <source>
        <dbReference type="ARBA" id="ARBA00023136"/>
    </source>
</evidence>
<dbReference type="PANTHER" id="PTHR24365:SF530">
    <property type="entry name" value="MSTPROX-RELATED"/>
    <property type="match status" value="1"/>
</dbReference>
<feature type="transmembrane region" description="Helical" evidence="6">
    <location>
        <begin position="74"/>
        <end position="91"/>
    </location>
</feature>
<organism evidence="8 9">
    <name type="scientific">Haemaphysalis longicornis</name>
    <name type="common">Bush tick</name>
    <dbReference type="NCBI Taxonomy" id="44386"/>
    <lineage>
        <taxon>Eukaryota</taxon>
        <taxon>Metazoa</taxon>
        <taxon>Ecdysozoa</taxon>
        <taxon>Arthropoda</taxon>
        <taxon>Chelicerata</taxon>
        <taxon>Arachnida</taxon>
        <taxon>Acari</taxon>
        <taxon>Parasitiformes</taxon>
        <taxon>Ixodida</taxon>
        <taxon>Ixodoidea</taxon>
        <taxon>Ixodidae</taxon>
        <taxon>Haemaphysalinae</taxon>
        <taxon>Haemaphysalis</taxon>
    </lineage>
</organism>
<keyword evidence="2 6" id="KW-0812">Transmembrane</keyword>
<dbReference type="EMBL" id="JABSTR010002729">
    <property type="protein sequence ID" value="KAH9384589.1"/>
    <property type="molecule type" value="Genomic_DNA"/>
</dbReference>
<dbReference type="PROSITE" id="PS50104">
    <property type="entry name" value="TIR"/>
    <property type="match status" value="1"/>
</dbReference>
<dbReference type="GO" id="GO:0007165">
    <property type="term" value="P:signal transduction"/>
    <property type="evidence" value="ECO:0007669"/>
    <property type="project" value="InterPro"/>
</dbReference>
<gene>
    <name evidence="8" type="ORF">HPB48_026598</name>
</gene>
<dbReference type="AlphaFoldDB" id="A0A9J6HCQ5"/>
<evidence type="ECO:0000313" key="8">
    <source>
        <dbReference type="EMBL" id="KAH9384589.1"/>
    </source>
</evidence>
<dbReference type="GO" id="GO:0005886">
    <property type="term" value="C:plasma membrane"/>
    <property type="evidence" value="ECO:0007669"/>
    <property type="project" value="TreeGrafter"/>
</dbReference>
<evidence type="ECO:0000256" key="2">
    <source>
        <dbReference type="ARBA" id="ARBA00022692"/>
    </source>
</evidence>
<dbReference type="SMART" id="SM00255">
    <property type="entry name" value="TIR"/>
    <property type="match status" value="1"/>
</dbReference>
<comment type="caution">
    <text evidence="8">The sequence shown here is derived from an EMBL/GenBank/DDBJ whole genome shotgun (WGS) entry which is preliminary data.</text>
</comment>
<evidence type="ECO:0000256" key="3">
    <source>
        <dbReference type="ARBA" id="ARBA00022729"/>
    </source>
</evidence>
<keyword evidence="4 6" id="KW-1133">Transmembrane helix</keyword>
<feature type="domain" description="TIR" evidence="7">
    <location>
        <begin position="123"/>
        <end position="271"/>
    </location>
</feature>
<dbReference type="VEuPathDB" id="VectorBase:HLOH_051854"/>
<dbReference type="SUPFAM" id="SSF52200">
    <property type="entry name" value="Toll/Interleukin receptor TIR domain"/>
    <property type="match status" value="1"/>
</dbReference>
<evidence type="ECO:0000256" key="6">
    <source>
        <dbReference type="SAM" id="Phobius"/>
    </source>
</evidence>
<dbReference type="OMA" id="AWREDEC"/>
<keyword evidence="3" id="KW-0732">Signal</keyword>
<comment type="subcellular location">
    <subcellularLocation>
        <location evidence="1">Membrane</location>
        <topology evidence="1">Single-pass membrane protein</topology>
    </subcellularLocation>
</comment>
<dbReference type="Gene3D" id="3.40.50.10140">
    <property type="entry name" value="Toll/interleukin-1 receptor homology (TIR) domain"/>
    <property type="match status" value="1"/>
</dbReference>